<keyword evidence="5" id="KW-0282">Flagellum</keyword>
<protein>
    <submittedName>
        <fullName evidence="5">Flagellin</fullName>
    </submittedName>
</protein>
<comment type="similarity">
    <text evidence="2">Belongs to the bacterial flagellin family.</text>
</comment>
<dbReference type="PANTHER" id="PTHR42792">
    <property type="entry name" value="FLAGELLIN"/>
    <property type="match status" value="1"/>
</dbReference>
<reference evidence="5" key="1">
    <citation type="submission" date="2022-06" db="EMBL/GenBank/DDBJ databases">
        <title>Complete Genome of Aeromonas sp. Strain SOD01 Isolated from an Urban Freshwater Stream.</title>
        <authorList>
            <person name="Williams L.E."/>
            <person name="Brysgel T."/>
            <person name="Capestro E.M."/>
            <person name="Foltz G.V."/>
            <person name="Gardner A.E."/>
            <person name="Ingrassia J."/>
            <person name="Peterson E."/>
            <person name="Arruda J."/>
            <person name="Flaherty I."/>
            <person name="Hunt M."/>
            <person name="Pappas G."/>
            <person name="Ramsaran S."/>
            <person name="Rocha M."/>
        </authorList>
    </citation>
    <scope>NUCLEOTIDE SEQUENCE</scope>
    <source>
        <strain evidence="5">SOD01</strain>
    </source>
</reference>
<keyword evidence="5" id="KW-0966">Cell projection</keyword>
<dbReference type="EMBL" id="CP099717">
    <property type="protein sequence ID" value="USV59032.1"/>
    <property type="molecule type" value="Genomic_DNA"/>
</dbReference>
<evidence type="ECO:0000256" key="3">
    <source>
        <dbReference type="ARBA" id="ARBA00023143"/>
    </source>
</evidence>
<keyword evidence="5" id="KW-0969">Cilium</keyword>
<sequence length="81" mass="8985">MKQLGVQRSYIGEKTNTLDATVRNLSTTHEYLNEVRSRLKGTNMASESADSVRTQILQQASSAILSQTNSRHNMGISLFQA</sequence>
<evidence type="ECO:0000313" key="6">
    <source>
        <dbReference type="Proteomes" id="UP001056890"/>
    </source>
</evidence>
<dbReference type="SUPFAM" id="SSF64518">
    <property type="entry name" value="Phase 1 flagellin"/>
    <property type="match status" value="1"/>
</dbReference>
<name>A0AAE9SF25_9GAMM</name>
<organism evidence="5 6">
    <name type="scientific">Aeromonas encheleia</name>
    <dbReference type="NCBI Taxonomy" id="73010"/>
    <lineage>
        <taxon>Bacteria</taxon>
        <taxon>Pseudomonadati</taxon>
        <taxon>Pseudomonadota</taxon>
        <taxon>Gammaproteobacteria</taxon>
        <taxon>Aeromonadales</taxon>
        <taxon>Aeromonadaceae</taxon>
        <taxon>Aeromonas</taxon>
    </lineage>
</organism>
<accession>A0AAE9SF25</accession>
<comment type="subcellular location">
    <subcellularLocation>
        <location evidence="1">Bacterial flagellum</location>
    </subcellularLocation>
</comment>
<feature type="domain" description="Flagellin C-terminal" evidence="4">
    <location>
        <begin position="1"/>
        <end position="73"/>
    </location>
</feature>
<gene>
    <name evidence="5" type="ORF">NHF51_07805</name>
</gene>
<dbReference type="InterPro" id="IPR001492">
    <property type="entry name" value="Flagellin"/>
</dbReference>
<dbReference type="GO" id="GO:0009288">
    <property type="term" value="C:bacterial-type flagellum"/>
    <property type="evidence" value="ECO:0007669"/>
    <property type="project" value="UniProtKB-SubCell"/>
</dbReference>
<dbReference type="GO" id="GO:0005198">
    <property type="term" value="F:structural molecule activity"/>
    <property type="evidence" value="ECO:0007669"/>
    <property type="project" value="InterPro"/>
</dbReference>
<keyword evidence="6" id="KW-1185">Reference proteome</keyword>
<evidence type="ECO:0000256" key="2">
    <source>
        <dbReference type="ARBA" id="ARBA00005709"/>
    </source>
</evidence>
<evidence type="ECO:0000313" key="5">
    <source>
        <dbReference type="EMBL" id="USV59032.1"/>
    </source>
</evidence>
<dbReference type="Proteomes" id="UP001056890">
    <property type="component" value="Chromosome"/>
</dbReference>
<keyword evidence="3" id="KW-0975">Bacterial flagellum</keyword>
<evidence type="ECO:0000259" key="4">
    <source>
        <dbReference type="Pfam" id="PF00700"/>
    </source>
</evidence>
<dbReference type="AlphaFoldDB" id="A0AAE9SF25"/>
<proteinExistence type="inferred from homology"/>
<dbReference type="PANTHER" id="PTHR42792:SF2">
    <property type="entry name" value="FLAGELLIN"/>
    <property type="match status" value="1"/>
</dbReference>
<evidence type="ECO:0000256" key="1">
    <source>
        <dbReference type="ARBA" id="ARBA00004365"/>
    </source>
</evidence>
<dbReference type="InterPro" id="IPR046358">
    <property type="entry name" value="Flagellin_C"/>
</dbReference>
<dbReference type="Pfam" id="PF00700">
    <property type="entry name" value="Flagellin_C"/>
    <property type="match status" value="1"/>
</dbReference>
<dbReference type="Gene3D" id="1.20.1330.10">
    <property type="entry name" value="f41 fragment of flagellin, N-terminal domain"/>
    <property type="match status" value="1"/>
</dbReference>